<accession>A0A450RXP9</accession>
<sequence>MVRSSSAPRWTSPLCTPHNSVAAEWHRRCILFRTVAIATHVGNQDRCIRADRQGYGVIRTAVYLHHLTGRERVHRDHATHGYLGRLGLLRAQQIR</sequence>
<dbReference type="EMBL" id="CAADFA010000005">
    <property type="protein sequence ID" value="VFJ43893.1"/>
    <property type="molecule type" value="Genomic_DNA"/>
</dbReference>
<organism evidence="1">
    <name type="scientific">Candidatus Kentrum sp. FM</name>
    <dbReference type="NCBI Taxonomy" id="2126340"/>
    <lineage>
        <taxon>Bacteria</taxon>
        <taxon>Pseudomonadati</taxon>
        <taxon>Pseudomonadota</taxon>
        <taxon>Gammaproteobacteria</taxon>
        <taxon>Candidatus Kentrum</taxon>
    </lineage>
</organism>
<gene>
    <name evidence="2" type="ORF">BECKFM1743B_GA0114221_100812</name>
    <name evidence="1" type="ORF">BECKFM1743C_GA0114222_100052</name>
</gene>
<evidence type="ECO:0000313" key="1">
    <source>
        <dbReference type="EMBL" id="VFJ43893.1"/>
    </source>
</evidence>
<reference evidence="1" key="1">
    <citation type="submission" date="2019-02" db="EMBL/GenBank/DDBJ databases">
        <authorList>
            <person name="Gruber-Vodicka R. H."/>
            <person name="Seah K. B. B."/>
        </authorList>
    </citation>
    <scope>NUCLEOTIDE SEQUENCE</scope>
    <source>
        <strain evidence="2">BECK_BZ164</strain>
        <strain evidence="1">BECK_BZ165</strain>
    </source>
</reference>
<name>A0A450RXP9_9GAMM</name>
<protein>
    <submittedName>
        <fullName evidence="1">Uncharacterized protein</fullName>
    </submittedName>
</protein>
<dbReference type="AlphaFoldDB" id="A0A450RXP9"/>
<dbReference type="EMBL" id="CAADFL010000081">
    <property type="protein sequence ID" value="VFK08789.1"/>
    <property type="molecule type" value="Genomic_DNA"/>
</dbReference>
<evidence type="ECO:0000313" key="2">
    <source>
        <dbReference type="EMBL" id="VFK08789.1"/>
    </source>
</evidence>
<proteinExistence type="predicted"/>